<dbReference type="STRING" id="1081109.A0A168F6S5"/>
<dbReference type="PANTHER" id="PTHR23065">
    <property type="entry name" value="PROLINE-SERINE-THREONINE PHOSPHATASE INTERACTING PROTEIN 1"/>
    <property type="match status" value="1"/>
</dbReference>
<evidence type="ECO:0000313" key="6">
    <source>
        <dbReference type="EMBL" id="KZZ99545.1"/>
    </source>
</evidence>
<name>A0A168F6S5_9HYPO</name>
<comment type="caution">
    <text evidence="6">The sequence shown here is derived from an EMBL/GenBank/DDBJ whole genome shotgun (WGS) entry which is preliminary data.</text>
</comment>
<dbReference type="Pfam" id="PF00611">
    <property type="entry name" value="FCH"/>
    <property type="match status" value="1"/>
</dbReference>
<dbReference type="Pfam" id="PF10291">
    <property type="entry name" value="muHD"/>
    <property type="match status" value="1"/>
</dbReference>
<protein>
    <submittedName>
        <fullName evidence="6">Fes/CIP4 domain-containing protein</fullName>
    </submittedName>
</protein>
<keyword evidence="7" id="KW-1185">Reference proteome</keyword>
<dbReference type="Gene3D" id="1.20.1270.60">
    <property type="entry name" value="Arfaptin homology (AH) domain/BAR domain"/>
    <property type="match status" value="1"/>
</dbReference>
<keyword evidence="1" id="KW-0254">Endocytosis</keyword>
<dbReference type="GO" id="GO:0005886">
    <property type="term" value="C:plasma membrane"/>
    <property type="evidence" value="ECO:0007669"/>
    <property type="project" value="TreeGrafter"/>
</dbReference>
<dbReference type="InterPro" id="IPR027267">
    <property type="entry name" value="AH/BAR_dom_sf"/>
</dbReference>
<dbReference type="InterPro" id="IPR001060">
    <property type="entry name" value="FCH_dom"/>
</dbReference>
<feature type="compositionally biased region" description="Low complexity" evidence="3">
    <location>
        <begin position="237"/>
        <end position="250"/>
    </location>
</feature>
<gene>
    <name evidence="6" type="ORF">AAL_02117</name>
</gene>
<dbReference type="GO" id="GO:0032153">
    <property type="term" value="C:cell division site"/>
    <property type="evidence" value="ECO:0007669"/>
    <property type="project" value="TreeGrafter"/>
</dbReference>
<dbReference type="AlphaFoldDB" id="A0A168F6S5"/>
<dbReference type="GO" id="GO:0032185">
    <property type="term" value="P:septin cytoskeleton organization"/>
    <property type="evidence" value="ECO:0007669"/>
    <property type="project" value="TreeGrafter"/>
</dbReference>
<dbReference type="EMBL" id="AZGY01000003">
    <property type="protein sequence ID" value="KZZ99545.1"/>
    <property type="molecule type" value="Genomic_DNA"/>
</dbReference>
<dbReference type="GO" id="GO:0030139">
    <property type="term" value="C:endocytic vesicle"/>
    <property type="evidence" value="ECO:0007669"/>
    <property type="project" value="TreeGrafter"/>
</dbReference>
<dbReference type="InterPro" id="IPR018808">
    <property type="entry name" value="Muniscin_C"/>
</dbReference>
<evidence type="ECO:0000313" key="7">
    <source>
        <dbReference type="Proteomes" id="UP000078544"/>
    </source>
</evidence>
<accession>A0A168F6S5</accession>
<evidence type="ECO:0000256" key="2">
    <source>
        <dbReference type="SAM" id="Coils"/>
    </source>
</evidence>
<feature type="compositionally biased region" description="Basic and acidic residues" evidence="3">
    <location>
        <begin position="429"/>
        <end position="438"/>
    </location>
</feature>
<feature type="compositionally biased region" description="Polar residues" evidence="3">
    <location>
        <begin position="398"/>
        <end position="408"/>
    </location>
</feature>
<evidence type="ECO:0000259" key="5">
    <source>
        <dbReference type="Pfam" id="PF10291"/>
    </source>
</evidence>
<keyword evidence="2" id="KW-0175">Coiled coil</keyword>
<feature type="region of interest" description="Disordered" evidence="3">
    <location>
        <begin position="229"/>
        <end position="445"/>
    </location>
</feature>
<dbReference type="Proteomes" id="UP000078544">
    <property type="component" value="Unassembled WGS sequence"/>
</dbReference>
<evidence type="ECO:0000256" key="1">
    <source>
        <dbReference type="ARBA" id="ARBA00022583"/>
    </source>
</evidence>
<feature type="compositionally biased region" description="Polar residues" evidence="3">
    <location>
        <begin position="268"/>
        <end position="277"/>
    </location>
</feature>
<sequence length="872" mass="93582">MADTEGRAYPAMLASLQPDEAAQTFDGRVKRINKVNVEIADWLQERRRIEEQYVNGLRKLAQGNKGPASQSELGVLQAPWAQIVKAVERIAQSHEIFCQALNEQVERPLRAFQQDAQVANLSNVSSNLNSLAKALQDAQSQSDKLNKKGKSNENVFLKLRDATQAWDAEAPLIFENLEDLDVSRIQRLQEKLDQYQTQESEQAARLLEIADETKNVVGRIDATAETHGFAARTTLGRPSLPTRTSTRLSSMATGRQTSFDQPPPMPSADTSNSNASALNPPPTRGSQSQHEDELGDQFSNDQLKESRLRRIGTLFTRRRQSVHGSLAPPNTRGPTFGRLGSSHGRGLSPRASSTNLHESGRLAPLAETPDTTALSHDGSAHEESRLHNGTNGAIVKENNGSSGVNGAKSTDIFAVPAPPGPPPTQQTEHSGEPAKDSEGFTARAPMNDPISEVQREAAGEEADQLFKLNIQNAPVEEEDPQAKEAALSSVANTLKQGPATRRTSTIRGRRDVRNTVYVPPPGAAAGFNESALPAISASPPMPAGAVFPRSPALQNLASEASVAGTSDTQSVRSGHSFGTLVHAKHPEMSGPGLQSSIIETVSAVFEDGAVKSASISGELAFVNNEADDVSSEKTHETIRINNFSSLERIGPNRIFVQNASLEQPDQFALDLSHLAKTAIAFSYKVFSEESDPPSLAKHALLSLKLAWKPQDDKLGLLLQYQRNPDSGFTGPVTLHKVVLVARYGGKAASAQTKPSGTHLKEKHLVYWRLGDVTLTDVPQKIVCRIVGADGVCPTAGHAEARWEYAASGGEVVGSGISVSRLADKGKGKDVVAGGEDDDDPFSDAESPAPASSQAWIDVPVSRKLVGGEYQGR</sequence>
<dbReference type="PANTHER" id="PTHR23065:SF54">
    <property type="entry name" value="SUPPRESSOR OF YEAST PROFILIN DELETION"/>
    <property type="match status" value="1"/>
</dbReference>
<feature type="compositionally biased region" description="Polar residues" evidence="3">
    <location>
        <begin position="251"/>
        <end position="260"/>
    </location>
</feature>
<reference evidence="6 7" key="1">
    <citation type="journal article" date="2016" name="Genome Biol. Evol.">
        <title>Divergent and convergent evolution of fungal pathogenicity.</title>
        <authorList>
            <person name="Shang Y."/>
            <person name="Xiao G."/>
            <person name="Zheng P."/>
            <person name="Cen K."/>
            <person name="Zhan S."/>
            <person name="Wang C."/>
        </authorList>
    </citation>
    <scope>NUCLEOTIDE SEQUENCE [LARGE SCALE GENOMIC DNA]</scope>
    <source>
        <strain evidence="6 7">RCEF 2490</strain>
    </source>
</reference>
<proteinExistence type="predicted"/>
<feature type="coiled-coil region" evidence="2">
    <location>
        <begin position="121"/>
        <end position="148"/>
    </location>
</feature>
<dbReference type="SUPFAM" id="SSF103657">
    <property type="entry name" value="BAR/IMD domain-like"/>
    <property type="match status" value="1"/>
</dbReference>
<dbReference type="GO" id="GO:0006897">
    <property type="term" value="P:endocytosis"/>
    <property type="evidence" value="ECO:0007669"/>
    <property type="project" value="UniProtKB-KW"/>
</dbReference>
<feature type="domain" description="Muniscin C-terminal" evidence="5">
    <location>
        <begin position="591"/>
        <end position="870"/>
    </location>
</feature>
<dbReference type="OrthoDB" id="331602at2759"/>
<feature type="region of interest" description="Disordered" evidence="3">
    <location>
        <begin position="824"/>
        <end position="853"/>
    </location>
</feature>
<feature type="compositionally biased region" description="Low complexity" evidence="3">
    <location>
        <begin position="337"/>
        <end position="348"/>
    </location>
</feature>
<feature type="domain" description="FCH" evidence="4">
    <location>
        <begin position="27"/>
        <end position="95"/>
    </location>
</feature>
<organism evidence="6 7">
    <name type="scientific">Moelleriella libera RCEF 2490</name>
    <dbReference type="NCBI Taxonomy" id="1081109"/>
    <lineage>
        <taxon>Eukaryota</taxon>
        <taxon>Fungi</taxon>
        <taxon>Dikarya</taxon>
        <taxon>Ascomycota</taxon>
        <taxon>Pezizomycotina</taxon>
        <taxon>Sordariomycetes</taxon>
        <taxon>Hypocreomycetidae</taxon>
        <taxon>Hypocreales</taxon>
        <taxon>Clavicipitaceae</taxon>
        <taxon>Moelleriella</taxon>
    </lineage>
</organism>
<evidence type="ECO:0000259" key="4">
    <source>
        <dbReference type="Pfam" id="PF00611"/>
    </source>
</evidence>
<evidence type="ECO:0000256" key="3">
    <source>
        <dbReference type="SAM" id="MobiDB-lite"/>
    </source>
</evidence>